<comment type="catalytic activity">
    <reaction evidence="10 12">
        <text>L-2,4-diaminobutanoate + 2-oxoglutarate = L-aspartate 4-semialdehyde + L-glutamate</text>
        <dbReference type="Rhea" id="RHEA:11160"/>
        <dbReference type="ChEBI" id="CHEBI:16810"/>
        <dbReference type="ChEBI" id="CHEBI:29985"/>
        <dbReference type="ChEBI" id="CHEBI:58761"/>
        <dbReference type="ChEBI" id="CHEBI:537519"/>
        <dbReference type="EC" id="2.6.1.76"/>
    </reaction>
</comment>
<dbReference type="RefSeq" id="WP_188495876.1">
    <property type="nucleotide sequence ID" value="NZ_BMFV01000002.1"/>
</dbReference>
<accession>A0A8J2ZTM4</accession>
<evidence type="ECO:0000256" key="12">
    <source>
        <dbReference type="RuleBase" id="RU365034"/>
    </source>
</evidence>
<dbReference type="InterPro" id="IPR015421">
    <property type="entry name" value="PyrdxlP-dep_Trfase_major"/>
</dbReference>
<dbReference type="EMBL" id="BMFV01000002">
    <property type="protein sequence ID" value="GGH75963.1"/>
    <property type="molecule type" value="Genomic_DNA"/>
</dbReference>
<protein>
    <recommendedName>
        <fullName evidence="6 12">Diaminobutyrate--2-oxoglutarate transaminase</fullName>
        <ecNumber evidence="5 12">2.6.1.76</ecNumber>
    </recommendedName>
    <alternativeName>
        <fullName evidence="12">DABA aminotransferase</fullName>
    </alternativeName>
</protein>
<proteinExistence type="inferred from homology"/>
<evidence type="ECO:0000256" key="4">
    <source>
        <dbReference type="ARBA" id="ARBA00008954"/>
    </source>
</evidence>
<keyword evidence="14" id="KW-1185">Reference proteome</keyword>
<dbReference type="InterPro" id="IPR015422">
    <property type="entry name" value="PyrdxlP-dep_Trfase_small"/>
</dbReference>
<dbReference type="PROSITE" id="PS00600">
    <property type="entry name" value="AA_TRANSFER_CLASS_3"/>
    <property type="match status" value="1"/>
</dbReference>
<dbReference type="Gene3D" id="3.40.640.10">
    <property type="entry name" value="Type I PLP-dependent aspartate aminotransferase-like (Major domain)"/>
    <property type="match status" value="1"/>
</dbReference>
<evidence type="ECO:0000256" key="8">
    <source>
        <dbReference type="ARBA" id="ARBA00022679"/>
    </source>
</evidence>
<evidence type="ECO:0000256" key="1">
    <source>
        <dbReference type="ARBA" id="ARBA00001933"/>
    </source>
</evidence>
<keyword evidence="9 11" id="KW-0663">Pyridoxal phosphate</keyword>
<dbReference type="GO" id="GO:0045303">
    <property type="term" value="F:diaminobutyrate-2-oxoglutarate transaminase activity"/>
    <property type="evidence" value="ECO:0007669"/>
    <property type="project" value="UniProtKB-EC"/>
</dbReference>
<comment type="function">
    <text evidence="2 12">Catalyzes reversively the conversion of L-aspartate beta-semialdehyde (ASA) to L-2,4-diaminobutyrate (DABA) by transamination with L-glutamate.</text>
</comment>
<evidence type="ECO:0000256" key="2">
    <source>
        <dbReference type="ARBA" id="ARBA00002189"/>
    </source>
</evidence>
<sequence length="425" mass="46829">MATTKQYTMETFSQLESEVRSYSRSFPAVFERAKGYSIWDSMGKEYIDFFSGAGALNYGHNNEKMKQSLIDYIQKDGILHSLDMGTVARGEFLEKFNDIILRPRHLEYKVMFPGPTGTNAVESALKIARKVSGRTNVISFSHAFHGMTIGALSLSGNALKRKGAGIPLSNVTIMPYDNYVNGQNTIDYLKRFLLDNGSGVDFPAAIILETVQGEGGLNVASASWLKAIEELCRENGILLIVDDIQGGCGRTGTFFSFEPAEIQPDIVCLSKSIGGIGLPMALTLIKPEYDQWLPGEHNGTFRGNNLAFVAATEALDYWVDDCFSFEIQEKAEMIKQELTRIIETYPLLDGELRGRGLMQGIACKREGIAKTITKAAFDQGLIIETSGPHDEVIKLLPPLIIDQDGIQKGMAILEKSIQAVLRNGM</sequence>
<dbReference type="UniPathway" id="UPA00067">
    <property type="reaction ID" value="UER00121"/>
</dbReference>
<comment type="pathway">
    <text evidence="3 12">Amine and polyamine biosynthesis; ectoine biosynthesis; L-ectoine from L-aspartate 4-semialdehyde: step 1/3.</text>
</comment>
<dbReference type="NCBIfam" id="TIGR02407">
    <property type="entry name" value="ectoine_ectB"/>
    <property type="match status" value="1"/>
</dbReference>
<dbReference type="InterPro" id="IPR049704">
    <property type="entry name" value="Aminotrans_3_PPA_site"/>
</dbReference>
<dbReference type="InterPro" id="IPR015424">
    <property type="entry name" value="PyrdxlP-dep_Trfase"/>
</dbReference>
<dbReference type="Proteomes" id="UP000656813">
    <property type="component" value="Unassembled WGS sequence"/>
</dbReference>
<evidence type="ECO:0000256" key="3">
    <source>
        <dbReference type="ARBA" id="ARBA00004946"/>
    </source>
</evidence>
<dbReference type="EC" id="2.6.1.76" evidence="5 12"/>
<dbReference type="GO" id="GO:0019491">
    <property type="term" value="P:ectoine biosynthetic process"/>
    <property type="evidence" value="ECO:0007669"/>
    <property type="project" value="UniProtKB-UniPathway"/>
</dbReference>
<dbReference type="PANTHER" id="PTHR43552">
    <property type="entry name" value="DIAMINOBUTYRATE--2-OXOGLUTARATE AMINOTRANSFERASE"/>
    <property type="match status" value="1"/>
</dbReference>
<comment type="caution">
    <text evidence="13">The sequence shown here is derived from an EMBL/GenBank/DDBJ whole genome shotgun (WGS) entry which is preliminary data.</text>
</comment>
<evidence type="ECO:0000256" key="6">
    <source>
        <dbReference type="ARBA" id="ARBA00014798"/>
    </source>
</evidence>
<reference evidence="13" key="2">
    <citation type="submission" date="2020-09" db="EMBL/GenBank/DDBJ databases">
        <authorList>
            <person name="Sun Q."/>
            <person name="Zhou Y."/>
        </authorList>
    </citation>
    <scope>NUCLEOTIDE SEQUENCE</scope>
    <source>
        <strain evidence="13">CGMCC 1.12777</strain>
    </source>
</reference>
<dbReference type="PIRSF" id="PIRSF000521">
    <property type="entry name" value="Transaminase_4ab_Lys_Orn"/>
    <property type="match status" value="1"/>
</dbReference>
<evidence type="ECO:0000256" key="5">
    <source>
        <dbReference type="ARBA" id="ARBA00013155"/>
    </source>
</evidence>
<evidence type="ECO:0000313" key="14">
    <source>
        <dbReference type="Proteomes" id="UP000656813"/>
    </source>
</evidence>
<gene>
    <name evidence="13" type="primary">ectB</name>
    <name evidence="13" type="ORF">GCM10007096_05720</name>
</gene>
<dbReference type="NCBIfam" id="NF006733">
    <property type="entry name" value="PRK09264.1"/>
    <property type="match status" value="1"/>
</dbReference>
<dbReference type="InterPro" id="IPR004637">
    <property type="entry name" value="Dat"/>
</dbReference>
<dbReference type="CDD" id="cd00610">
    <property type="entry name" value="OAT_like"/>
    <property type="match status" value="1"/>
</dbReference>
<evidence type="ECO:0000256" key="9">
    <source>
        <dbReference type="ARBA" id="ARBA00022898"/>
    </source>
</evidence>
<evidence type="ECO:0000256" key="11">
    <source>
        <dbReference type="RuleBase" id="RU003560"/>
    </source>
</evidence>
<dbReference type="AlphaFoldDB" id="A0A8J2ZTM4"/>
<evidence type="ECO:0000256" key="10">
    <source>
        <dbReference type="ARBA" id="ARBA00049111"/>
    </source>
</evidence>
<dbReference type="GO" id="GO:0047307">
    <property type="term" value="F:diaminobutyrate-pyruvate transaminase activity"/>
    <property type="evidence" value="ECO:0007669"/>
    <property type="project" value="InterPro"/>
</dbReference>
<reference evidence="13" key="1">
    <citation type="journal article" date="2014" name="Int. J. Syst. Evol. Microbiol.">
        <title>Complete genome sequence of Corynebacterium casei LMG S-19264T (=DSM 44701T), isolated from a smear-ripened cheese.</title>
        <authorList>
            <consortium name="US DOE Joint Genome Institute (JGI-PGF)"/>
            <person name="Walter F."/>
            <person name="Albersmeier A."/>
            <person name="Kalinowski J."/>
            <person name="Ruckert C."/>
        </authorList>
    </citation>
    <scope>NUCLEOTIDE SEQUENCE</scope>
    <source>
        <strain evidence="13">CGMCC 1.12777</strain>
    </source>
</reference>
<dbReference type="Pfam" id="PF00202">
    <property type="entry name" value="Aminotran_3"/>
    <property type="match status" value="1"/>
</dbReference>
<keyword evidence="8 12" id="KW-0808">Transferase</keyword>
<keyword evidence="7 12" id="KW-0032">Aminotransferase</keyword>
<evidence type="ECO:0000313" key="13">
    <source>
        <dbReference type="EMBL" id="GGH75963.1"/>
    </source>
</evidence>
<dbReference type="NCBIfam" id="TIGR00709">
    <property type="entry name" value="dat"/>
    <property type="match status" value="1"/>
</dbReference>
<comment type="similarity">
    <text evidence="4 11">Belongs to the class-III pyridoxal-phosphate-dependent aminotransferase family.</text>
</comment>
<dbReference type="PANTHER" id="PTHR43552:SF2">
    <property type="entry name" value="DIAMINOBUTYRATE--2-OXOGLUTARATE TRANSAMINASE"/>
    <property type="match status" value="1"/>
</dbReference>
<evidence type="ECO:0000256" key="7">
    <source>
        <dbReference type="ARBA" id="ARBA00022576"/>
    </source>
</evidence>
<dbReference type="InterPro" id="IPR005814">
    <property type="entry name" value="Aminotrans_3"/>
</dbReference>
<comment type="cofactor">
    <cofactor evidence="1 12">
        <name>pyridoxal 5'-phosphate</name>
        <dbReference type="ChEBI" id="CHEBI:597326"/>
    </cofactor>
</comment>
<organism evidence="13 14">
    <name type="scientific">Pullulanibacillus pueri</name>
    <dbReference type="NCBI Taxonomy" id="1437324"/>
    <lineage>
        <taxon>Bacteria</taxon>
        <taxon>Bacillati</taxon>
        <taxon>Bacillota</taxon>
        <taxon>Bacilli</taxon>
        <taxon>Bacillales</taxon>
        <taxon>Sporolactobacillaceae</taxon>
        <taxon>Pullulanibacillus</taxon>
    </lineage>
</organism>
<dbReference type="Gene3D" id="3.90.1150.10">
    <property type="entry name" value="Aspartate Aminotransferase, domain 1"/>
    <property type="match status" value="1"/>
</dbReference>
<name>A0A8J2ZTM4_9BACL</name>
<dbReference type="SUPFAM" id="SSF53383">
    <property type="entry name" value="PLP-dependent transferases"/>
    <property type="match status" value="1"/>
</dbReference>
<dbReference type="InterPro" id="IPR012773">
    <property type="entry name" value="Ectoine_EctB"/>
</dbReference>
<dbReference type="GO" id="GO:0030170">
    <property type="term" value="F:pyridoxal phosphate binding"/>
    <property type="evidence" value="ECO:0007669"/>
    <property type="project" value="InterPro"/>
</dbReference>